<accession>A0A7S4J512</accession>
<dbReference type="Pfam" id="PF13621">
    <property type="entry name" value="Cupin_8"/>
    <property type="match status" value="1"/>
</dbReference>
<dbReference type="EMBL" id="HBKQ01031850">
    <property type="protein sequence ID" value="CAE2251785.1"/>
    <property type="molecule type" value="Transcribed_RNA"/>
</dbReference>
<keyword evidence="2" id="KW-1133">Transmembrane helix</keyword>
<feature type="domain" description="JmjC" evidence="3">
    <location>
        <begin position="335"/>
        <end position="504"/>
    </location>
</feature>
<dbReference type="InterPro" id="IPR003347">
    <property type="entry name" value="JmjC_dom"/>
</dbReference>
<dbReference type="InterPro" id="IPR014710">
    <property type="entry name" value="RmlC-like_jellyroll"/>
</dbReference>
<gene>
    <name evidence="4" type="ORF">OAUR00152_LOCUS21711</name>
</gene>
<feature type="compositionally biased region" description="Basic residues" evidence="1">
    <location>
        <begin position="17"/>
        <end position="30"/>
    </location>
</feature>
<keyword evidence="2" id="KW-0812">Transmembrane</keyword>
<evidence type="ECO:0000259" key="3">
    <source>
        <dbReference type="PROSITE" id="PS51184"/>
    </source>
</evidence>
<dbReference type="AlphaFoldDB" id="A0A7S4J512"/>
<feature type="compositionally biased region" description="Basic and acidic residues" evidence="1">
    <location>
        <begin position="111"/>
        <end position="122"/>
    </location>
</feature>
<organism evidence="4">
    <name type="scientific">Odontella aurita</name>
    <dbReference type="NCBI Taxonomy" id="265563"/>
    <lineage>
        <taxon>Eukaryota</taxon>
        <taxon>Sar</taxon>
        <taxon>Stramenopiles</taxon>
        <taxon>Ochrophyta</taxon>
        <taxon>Bacillariophyta</taxon>
        <taxon>Mediophyceae</taxon>
        <taxon>Biddulphiophycidae</taxon>
        <taxon>Eupodiscales</taxon>
        <taxon>Odontellaceae</taxon>
        <taxon>Odontella</taxon>
    </lineage>
</organism>
<dbReference type="SUPFAM" id="SSF51197">
    <property type="entry name" value="Clavaminate synthase-like"/>
    <property type="match status" value="1"/>
</dbReference>
<dbReference type="PROSITE" id="PS51184">
    <property type="entry name" value="JMJC"/>
    <property type="match status" value="1"/>
</dbReference>
<dbReference type="PANTHER" id="PTHR12461:SF98">
    <property type="entry name" value="CUPIN-LIKE DOMAIN-CONTAINING PROTEIN"/>
    <property type="match status" value="1"/>
</dbReference>
<name>A0A7S4J512_9STRA</name>
<sequence length="506" mass="57920">MTAPAPVRARVVLRNPKSSKHHRGHGHGHGRGGGPVSSGSARLRGAWLERRELIALVASCILFLYAVTSLVIHSVLVRSTPGGSADLDPLGVDGYEPDDGGDNSEGGEDPGWERLDGRDEERKKKKRNRGGGGKNRIDDDGTDLDASYPRIRAEYDAKFPSDDRERMIEFARSLRKREYVPIEGESMPYDVNDCPSAPPEGYPMAWPVLDVLENWNPDDATPRARIYQGLCRFDAATEYDKALTYRKAELPFVIRDDPVVLPTVERWNQPEYLTRILGRTATYRSDYAETNHLMFFRTKNLKRVPEGWKEPTTERDISYPDWLEKARRADEEEWEPDHPHWYFRLNGKSRDGRGYLFEELPFFRPRENFYMIDPTDARGINCRFGMRGNTAENHFDGSRNFIALFGGERRYFLSHPGQCPNLALYPARHPSGRHSAVNWADPDLERYPQFERALVNEVVLQGGDVLYLPTNWFHHIVSLNTNFQCNARSGMTDHYLSEIRECGFKA</sequence>
<dbReference type="InterPro" id="IPR041667">
    <property type="entry name" value="Cupin_8"/>
</dbReference>
<evidence type="ECO:0000256" key="1">
    <source>
        <dbReference type="SAM" id="MobiDB-lite"/>
    </source>
</evidence>
<keyword evidence="2" id="KW-0472">Membrane</keyword>
<protein>
    <recommendedName>
        <fullName evidence="3">JmjC domain-containing protein</fullName>
    </recommendedName>
</protein>
<proteinExistence type="predicted"/>
<evidence type="ECO:0000313" key="4">
    <source>
        <dbReference type="EMBL" id="CAE2251785.1"/>
    </source>
</evidence>
<reference evidence="4" key="1">
    <citation type="submission" date="2021-01" db="EMBL/GenBank/DDBJ databases">
        <authorList>
            <person name="Corre E."/>
            <person name="Pelletier E."/>
            <person name="Niang G."/>
            <person name="Scheremetjew M."/>
            <person name="Finn R."/>
            <person name="Kale V."/>
            <person name="Holt S."/>
            <person name="Cochrane G."/>
            <person name="Meng A."/>
            <person name="Brown T."/>
            <person name="Cohen L."/>
        </authorList>
    </citation>
    <scope>NUCLEOTIDE SEQUENCE</scope>
    <source>
        <strain evidence="4">Isolate 1302-5</strain>
    </source>
</reference>
<feature type="region of interest" description="Disordered" evidence="1">
    <location>
        <begin position="1"/>
        <end position="40"/>
    </location>
</feature>
<dbReference type="Gene3D" id="2.60.120.10">
    <property type="entry name" value="Jelly Rolls"/>
    <property type="match status" value="1"/>
</dbReference>
<feature type="region of interest" description="Disordered" evidence="1">
    <location>
        <begin position="82"/>
        <end position="143"/>
    </location>
</feature>
<evidence type="ECO:0000256" key="2">
    <source>
        <dbReference type="SAM" id="Phobius"/>
    </source>
</evidence>
<feature type="compositionally biased region" description="Acidic residues" evidence="1">
    <location>
        <begin position="95"/>
        <end position="110"/>
    </location>
</feature>
<dbReference type="SMART" id="SM00558">
    <property type="entry name" value="JmjC"/>
    <property type="match status" value="1"/>
</dbReference>
<feature type="transmembrane region" description="Helical" evidence="2">
    <location>
        <begin position="53"/>
        <end position="76"/>
    </location>
</feature>
<dbReference type="PANTHER" id="PTHR12461">
    <property type="entry name" value="HYPOXIA-INDUCIBLE FACTOR 1 ALPHA INHIBITOR-RELATED"/>
    <property type="match status" value="1"/>
</dbReference>